<reference evidence="2 3" key="1">
    <citation type="submission" date="2021-03" db="EMBL/GenBank/DDBJ databases">
        <title>Glycomyces sp. nov., a novel actinomycete isolated from soil.</title>
        <authorList>
            <person name="Yang X."/>
            <person name="Xu X."/>
        </authorList>
    </citation>
    <scope>NUCLEOTIDE SEQUENCE [LARGE SCALE GENOMIC DNA]</scope>
    <source>
        <strain evidence="2 3">NEAU-S30</strain>
    </source>
</reference>
<dbReference type="EMBL" id="JAGFNP010000010">
    <property type="protein sequence ID" value="MBO3734640.1"/>
    <property type="molecule type" value="Genomic_DNA"/>
</dbReference>
<sequence>MTDASFESEGAVADLRTERLMLRVWTAAEAAVVTEGGRLDDWAEGFPAEGDQVIAPLIAAEPAWSGPFGHRLIVERESGLVVGSLGLFWPPTAGAVELGYGVAPSRRGRGYASEAVRALTAHAFTAPEVEAVFAHVEPSNPASVRVLEKAGFVLAGPGTEVGTVRYDAPPPQA</sequence>
<proteinExistence type="predicted"/>
<accession>A0ABS3U7A5</accession>
<keyword evidence="3" id="KW-1185">Reference proteome</keyword>
<dbReference type="PROSITE" id="PS51186">
    <property type="entry name" value="GNAT"/>
    <property type="match status" value="1"/>
</dbReference>
<comment type="caution">
    <text evidence="2">The sequence shown here is derived from an EMBL/GenBank/DDBJ whole genome shotgun (WGS) entry which is preliminary data.</text>
</comment>
<evidence type="ECO:0000313" key="3">
    <source>
        <dbReference type="Proteomes" id="UP000681341"/>
    </source>
</evidence>
<evidence type="ECO:0000313" key="2">
    <source>
        <dbReference type="EMBL" id="MBO3734640.1"/>
    </source>
</evidence>
<name>A0ABS3U7A5_9ACTN</name>
<dbReference type="InterPro" id="IPR000182">
    <property type="entry name" value="GNAT_dom"/>
</dbReference>
<dbReference type="InterPro" id="IPR016181">
    <property type="entry name" value="Acyl_CoA_acyltransferase"/>
</dbReference>
<dbReference type="PANTHER" id="PTHR43441:SF6">
    <property type="entry name" value="N-ACETYLTRANSFERASE DOMAIN-CONTAINING PROTEIN"/>
    <property type="match status" value="1"/>
</dbReference>
<feature type="domain" description="N-acetyltransferase" evidence="1">
    <location>
        <begin position="20"/>
        <end position="173"/>
    </location>
</feature>
<dbReference type="Gene3D" id="3.40.630.30">
    <property type="match status" value="1"/>
</dbReference>
<organism evidence="2 3">
    <name type="scientific">Glycomyces niveus</name>
    <dbReference type="NCBI Taxonomy" id="2820287"/>
    <lineage>
        <taxon>Bacteria</taxon>
        <taxon>Bacillati</taxon>
        <taxon>Actinomycetota</taxon>
        <taxon>Actinomycetes</taxon>
        <taxon>Glycomycetales</taxon>
        <taxon>Glycomycetaceae</taxon>
        <taxon>Glycomyces</taxon>
    </lineage>
</organism>
<dbReference type="InterPro" id="IPR051908">
    <property type="entry name" value="Ribosomal_N-acetyltransferase"/>
</dbReference>
<protein>
    <submittedName>
        <fullName evidence="2">GNAT family N-acetyltransferase</fullName>
    </submittedName>
</protein>
<gene>
    <name evidence="2" type="ORF">J5V16_17575</name>
</gene>
<dbReference type="Pfam" id="PF13302">
    <property type="entry name" value="Acetyltransf_3"/>
    <property type="match status" value="1"/>
</dbReference>
<dbReference type="Proteomes" id="UP000681341">
    <property type="component" value="Unassembled WGS sequence"/>
</dbReference>
<dbReference type="SUPFAM" id="SSF55729">
    <property type="entry name" value="Acyl-CoA N-acyltransferases (Nat)"/>
    <property type="match status" value="1"/>
</dbReference>
<dbReference type="PANTHER" id="PTHR43441">
    <property type="entry name" value="RIBOSOMAL-PROTEIN-SERINE ACETYLTRANSFERASE"/>
    <property type="match status" value="1"/>
</dbReference>
<evidence type="ECO:0000259" key="1">
    <source>
        <dbReference type="PROSITE" id="PS51186"/>
    </source>
</evidence>